<keyword evidence="4" id="KW-1185">Reference proteome</keyword>
<feature type="transmembrane region" description="Helical" evidence="1">
    <location>
        <begin position="6"/>
        <end position="22"/>
    </location>
</feature>
<proteinExistence type="predicted"/>
<comment type="caution">
    <text evidence="3">The sequence shown here is derived from an EMBL/GenBank/DDBJ whole genome shotgun (WGS) entry which is preliminary data.</text>
</comment>
<keyword evidence="1" id="KW-0472">Membrane</keyword>
<dbReference type="Proteomes" id="UP001469365">
    <property type="component" value="Unassembled WGS sequence"/>
</dbReference>
<feature type="transmembrane region" description="Helical" evidence="1">
    <location>
        <begin position="92"/>
        <end position="114"/>
    </location>
</feature>
<feature type="transmembrane region" description="Helical" evidence="1">
    <location>
        <begin position="171"/>
        <end position="190"/>
    </location>
</feature>
<evidence type="ECO:0000313" key="4">
    <source>
        <dbReference type="Proteomes" id="UP001469365"/>
    </source>
</evidence>
<gene>
    <name evidence="3" type="ORF">WMW72_06870</name>
</gene>
<name>A0ABU9DFI3_9BACL</name>
<dbReference type="EC" id="3.4.-.-" evidence="3"/>
<feature type="transmembrane region" description="Helical" evidence="1">
    <location>
        <begin position="228"/>
        <end position="244"/>
    </location>
</feature>
<dbReference type="GO" id="GO:0016787">
    <property type="term" value="F:hydrolase activity"/>
    <property type="evidence" value="ECO:0007669"/>
    <property type="project" value="UniProtKB-KW"/>
</dbReference>
<keyword evidence="1" id="KW-0812">Transmembrane</keyword>
<keyword evidence="3" id="KW-0378">Hydrolase</keyword>
<accession>A0ABU9DFI3</accession>
<protein>
    <submittedName>
        <fullName evidence="3">CPBP family intramembrane glutamic endopeptidase</fullName>
        <ecNumber evidence="3">3.4.-.-</ecNumber>
    </submittedName>
</protein>
<feature type="transmembrane region" description="Helical" evidence="1">
    <location>
        <begin position="148"/>
        <end position="165"/>
    </location>
</feature>
<evidence type="ECO:0000259" key="2">
    <source>
        <dbReference type="Pfam" id="PF02517"/>
    </source>
</evidence>
<feature type="transmembrane region" description="Helical" evidence="1">
    <location>
        <begin position="42"/>
        <end position="65"/>
    </location>
</feature>
<feature type="transmembrane region" description="Helical" evidence="1">
    <location>
        <begin position="202"/>
        <end position="222"/>
    </location>
</feature>
<organism evidence="3 4">
    <name type="scientific">Paenibacillus filicis</name>
    <dbReference type="NCBI Taxonomy" id="669464"/>
    <lineage>
        <taxon>Bacteria</taxon>
        <taxon>Bacillati</taxon>
        <taxon>Bacillota</taxon>
        <taxon>Bacilli</taxon>
        <taxon>Bacillales</taxon>
        <taxon>Paenibacillaceae</taxon>
        <taxon>Paenibacillus</taxon>
    </lineage>
</organism>
<dbReference type="RefSeq" id="WP_341414692.1">
    <property type="nucleotide sequence ID" value="NZ_JBBPCC010000003.1"/>
</dbReference>
<dbReference type="EMBL" id="JBBPCC010000003">
    <property type="protein sequence ID" value="MEK8127637.1"/>
    <property type="molecule type" value="Genomic_DNA"/>
</dbReference>
<sequence>MLSLTLWLVITGLCLPGIWLMTRYTVSDLAAKPDNHLSERTLGIVVSAQTILVVAIAAAAGIYFAPKVGITDRFLVDLSQGRLAWADLYRQLWAGLAGGIVCALVWMGSYYGFLRPRIDRESVRISESTRHELGLWTRITSGGMTEEVLFRWGLLSFTMWAISLTGTSPAAAFWISIIITGVLFGLAHLPGHFAMGCKKSPILIGTTVLGNLWVSILCGFLLWQYGLIAAILVHILFHVIWYPWDRAAALQSS</sequence>
<reference evidence="3 4" key="1">
    <citation type="submission" date="2024-04" db="EMBL/GenBank/DDBJ databases">
        <title>draft genome sequnece of Paenibacillus filicis.</title>
        <authorList>
            <person name="Kim D.-U."/>
        </authorList>
    </citation>
    <scope>NUCLEOTIDE SEQUENCE [LARGE SCALE GENOMIC DNA]</scope>
    <source>
        <strain evidence="3 4">KACC14197</strain>
    </source>
</reference>
<evidence type="ECO:0000256" key="1">
    <source>
        <dbReference type="SAM" id="Phobius"/>
    </source>
</evidence>
<evidence type="ECO:0000313" key="3">
    <source>
        <dbReference type="EMBL" id="MEK8127637.1"/>
    </source>
</evidence>
<feature type="domain" description="CAAX prenyl protease 2/Lysostaphin resistance protein A-like" evidence="2">
    <location>
        <begin position="140"/>
        <end position="239"/>
    </location>
</feature>
<keyword evidence="1" id="KW-1133">Transmembrane helix</keyword>
<dbReference type="Pfam" id="PF02517">
    <property type="entry name" value="Rce1-like"/>
    <property type="match status" value="1"/>
</dbReference>
<dbReference type="InterPro" id="IPR003675">
    <property type="entry name" value="Rce1/LyrA-like_dom"/>
</dbReference>